<dbReference type="SUPFAM" id="SSF53474">
    <property type="entry name" value="alpha/beta-Hydrolases"/>
    <property type="match status" value="1"/>
</dbReference>
<feature type="domain" description="BD-FAE-like" evidence="1">
    <location>
        <begin position="4"/>
        <end position="156"/>
    </location>
</feature>
<dbReference type="InterPro" id="IPR049492">
    <property type="entry name" value="BD-FAE-like_dom"/>
</dbReference>
<name>A0A365N5I9_GIBIN</name>
<dbReference type="InterPro" id="IPR029058">
    <property type="entry name" value="AB_hydrolase_fold"/>
</dbReference>
<dbReference type="Gene3D" id="3.40.50.1820">
    <property type="entry name" value="alpha/beta hydrolase"/>
    <property type="match status" value="1"/>
</dbReference>
<evidence type="ECO:0000313" key="3">
    <source>
        <dbReference type="Proteomes" id="UP000251714"/>
    </source>
</evidence>
<gene>
    <name evidence="2" type="ORF">FPRO05_12186</name>
</gene>
<accession>A0A365N5I9</accession>
<dbReference type="Proteomes" id="UP000251714">
    <property type="component" value="Unassembled WGS sequence"/>
</dbReference>
<reference evidence="2 3" key="1">
    <citation type="submission" date="2017-12" db="EMBL/GenBank/DDBJ databases">
        <title>Genome sequence of the mycotoxigenic crop pathogen Fusarium proliferatum, strain ITEM 2341 from Date Palm.</title>
        <authorList>
            <person name="Almiman B.F."/>
            <person name="Shittu T.A."/>
            <person name="Muthumeenakshi S."/>
            <person name="Baroncelli R."/>
            <person name="Sreenivasaprasada S."/>
        </authorList>
    </citation>
    <scope>NUCLEOTIDE SEQUENCE [LARGE SCALE GENOMIC DNA]</scope>
    <source>
        <strain evidence="2 3">ITEM 2341</strain>
    </source>
</reference>
<dbReference type="EMBL" id="PKMI01000020">
    <property type="protein sequence ID" value="RBA15965.1"/>
    <property type="molecule type" value="Genomic_DNA"/>
</dbReference>
<dbReference type="AlphaFoldDB" id="A0A365N5I9"/>
<organism evidence="2 3">
    <name type="scientific">Gibberella intermedia</name>
    <name type="common">Bulb rot disease fungus</name>
    <name type="synonym">Fusarium proliferatum</name>
    <dbReference type="NCBI Taxonomy" id="948311"/>
    <lineage>
        <taxon>Eukaryota</taxon>
        <taxon>Fungi</taxon>
        <taxon>Dikarya</taxon>
        <taxon>Ascomycota</taxon>
        <taxon>Pezizomycotina</taxon>
        <taxon>Sordariomycetes</taxon>
        <taxon>Hypocreomycetidae</taxon>
        <taxon>Hypocreales</taxon>
        <taxon>Nectriaceae</taxon>
        <taxon>Fusarium</taxon>
        <taxon>Fusarium fujikuroi species complex</taxon>
    </lineage>
</organism>
<dbReference type="Pfam" id="PF20434">
    <property type="entry name" value="BD-FAE"/>
    <property type="match status" value="1"/>
</dbReference>
<proteinExistence type="predicted"/>
<evidence type="ECO:0000313" key="2">
    <source>
        <dbReference type="EMBL" id="RBA15965.1"/>
    </source>
</evidence>
<protein>
    <recommendedName>
        <fullName evidence="1">BD-FAE-like domain-containing protein</fullName>
    </recommendedName>
</protein>
<evidence type="ECO:0000259" key="1">
    <source>
        <dbReference type="Pfam" id="PF20434"/>
    </source>
</evidence>
<comment type="caution">
    <text evidence="2">The sequence shown here is derived from an EMBL/GenBank/DDBJ whole genome shotgun (WGS) entry which is preliminary data.</text>
</comment>
<sequence length="238" mass="26447">MYWVIFIHGGAWRDPDPTATNFAAKAVVELFNSGVAEVIEGPLGDERQAIHPDHLNDVISGIQYLQRKFLFGDRYLLSGHSCGATLAYQTLIQQSMDKLETHVVRQAIVGVAGLYDLPLLRDMDPIPPMCQQLLRAAFGTDETLWRDVSPATYSDFETLWPTGKLAVMAYCEDDEDVSLVQLDTMHHALKLWGEKKGRLVKTINLKGGHDEAWRKGSGLASAVEKSINYTQELSSIGT</sequence>